<dbReference type="STRING" id="765440.A0A0C3F6K8"/>
<feature type="compositionally biased region" description="Low complexity" evidence="1">
    <location>
        <begin position="365"/>
        <end position="382"/>
    </location>
</feature>
<dbReference type="Proteomes" id="UP000054166">
    <property type="component" value="Unassembled WGS sequence"/>
</dbReference>
<dbReference type="EMBL" id="KN833045">
    <property type="protein sequence ID" value="KIM75581.1"/>
    <property type="molecule type" value="Genomic_DNA"/>
</dbReference>
<dbReference type="Pfam" id="PF15496">
    <property type="entry name" value="DUF4646"/>
    <property type="match status" value="1"/>
</dbReference>
<feature type="region of interest" description="Disordered" evidence="1">
    <location>
        <begin position="164"/>
        <end position="207"/>
    </location>
</feature>
<proteinExistence type="predicted"/>
<feature type="compositionally biased region" description="Polar residues" evidence="1">
    <location>
        <begin position="187"/>
        <end position="196"/>
    </location>
</feature>
<feature type="compositionally biased region" description="Pro residues" evidence="1">
    <location>
        <begin position="198"/>
        <end position="207"/>
    </location>
</feature>
<feature type="region of interest" description="Disordered" evidence="1">
    <location>
        <begin position="358"/>
        <end position="416"/>
    </location>
</feature>
<dbReference type="InParanoid" id="A0A0C3F6K8"/>
<dbReference type="HOGENOM" id="CLU_048146_2_0_1"/>
<dbReference type="InterPro" id="IPR028018">
    <property type="entry name" value="DUF4646"/>
</dbReference>
<gene>
    <name evidence="2" type="ORF">PILCRDRAFT_827134</name>
</gene>
<protein>
    <submittedName>
        <fullName evidence="2">Uncharacterized protein</fullName>
    </submittedName>
</protein>
<accession>A0A0C3F6K8</accession>
<sequence>MILPSEDKSSIANQQSSLFVAGQYAPGGSADRIPASNHSQTYIPSSPLHGDYDPELYPPAYERIPDIGNSTQRTGIPNAPHTIYPLADARTPNVDVTPVRETFIVNPSGQADAHPGTQTMHEPLAGPSVYATPPNVTEMIGAATSSAPSDYTIPPVRTNVYPRYSSPNSFSGPPLPTPSRGLLPSVGSASSPSKNQSPPMPPSFSRPPAPNLICTTFPPIYLIANGRYLDEGFPAVPPPSPMQPHPFSSRDVREVDWIRFLRDLKKTAKLSGREKVAVAVGVLIPGIFPDVCVEDIIRNTMKSKKSKPVGKLIDNWNYYFFHPRQLEIVLAKGLDRVDSGDGAVPLLDPQIERMALRLTTSAQTPSRSSSSSSSSSNRSNSRSPHRHRERRREGYAEDTERDERRRGKQTERGRGVDKKQYRLFVVGF</sequence>
<keyword evidence="3" id="KW-1185">Reference proteome</keyword>
<evidence type="ECO:0000313" key="3">
    <source>
        <dbReference type="Proteomes" id="UP000054166"/>
    </source>
</evidence>
<feature type="region of interest" description="Disordered" evidence="1">
    <location>
        <begin position="23"/>
        <end position="57"/>
    </location>
</feature>
<evidence type="ECO:0000256" key="1">
    <source>
        <dbReference type="SAM" id="MobiDB-lite"/>
    </source>
</evidence>
<name>A0A0C3F6K8_PILCF</name>
<reference evidence="2 3" key="1">
    <citation type="submission" date="2014-04" db="EMBL/GenBank/DDBJ databases">
        <authorList>
            <consortium name="DOE Joint Genome Institute"/>
            <person name="Kuo A."/>
            <person name="Tarkka M."/>
            <person name="Buscot F."/>
            <person name="Kohler A."/>
            <person name="Nagy L.G."/>
            <person name="Floudas D."/>
            <person name="Copeland A."/>
            <person name="Barry K.W."/>
            <person name="Cichocki N."/>
            <person name="Veneault-Fourrey C."/>
            <person name="LaButti K."/>
            <person name="Lindquist E.A."/>
            <person name="Lipzen A."/>
            <person name="Lundell T."/>
            <person name="Morin E."/>
            <person name="Murat C."/>
            <person name="Sun H."/>
            <person name="Tunlid A."/>
            <person name="Henrissat B."/>
            <person name="Grigoriev I.V."/>
            <person name="Hibbett D.S."/>
            <person name="Martin F."/>
            <person name="Nordberg H.P."/>
            <person name="Cantor M.N."/>
            <person name="Hua S.X."/>
        </authorList>
    </citation>
    <scope>NUCLEOTIDE SEQUENCE [LARGE SCALE GENOMIC DNA]</scope>
    <source>
        <strain evidence="2 3">F 1598</strain>
    </source>
</reference>
<dbReference type="AlphaFoldDB" id="A0A0C3F6K8"/>
<evidence type="ECO:0000313" key="2">
    <source>
        <dbReference type="EMBL" id="KIM75581.1"/>
    </source>
</evidence>
<dbReference type="OrthoDB" id="5314275at2759"/>
<feature type="compositionally biased region" description="Basic and acidic residues" evidence="1">
    <location>
        <begin position="401"/>
        <end position="416"/>
    </location>
</feature>
<reference evidence="3" key="2">
    <citation type="submission" date="2015-01" db="EMBL/GenBank/DDBJ databases">
        <title>Evolutionary Origins and Diversification of the Mycorrhizal Mutualists.</title>
        <authorList>
            <consortium name="DOE Joint Genome Institute"/>
            <consortium name="Mycorrhizal Genomics Consortium"/>
            <person name="Kohler A."/>
            <person name="Kuo A."/>
            <person name="Nagy L.G."/>
            <person name="Floudas D."/>
            <person name="Copeland A."/>
            <person name="Barry K.W."/>
            <person name="Cichocki N."/>
            <person name="Veneault-Fourrey C."/>
            <person name="LaButti K."/>
            <person name="Lindquist E.A."/>
            <person name="Lipzen A."/>
            <person name="Lundell T."/>
            <person name="Morin E."/>
            <person name="Murat C."/>
            <person name="Riley R."/>
            <person name="Ohm R."/>
            <person name="Sun H."/>
            <person name="Tunlid A."/>
            <person name="Henrissat B."/>
            <person name="Grigoriev I.V."/>
            <person name="Hibbett D.S."/>
            <person name="Martin F."/>
        </authorList>
    </citation>
    <scope>NUCLEOTIDE SEQUENCE [LARGE SCALE GENOMIC DNA]</scope>
    <source>
        <strain evidence="3">F 1598</strain>
    </source>
</reference>
<organism evidence="2 3">
    <name type="scientific">Piloderma croceum (strain F 1598)</name>
    <dbReference type="NCBI Taxonomy" id="765440"/>
    <lineage>
        <taxon>Eukaryota</taxon>
        <taxon>Fungi</taxon>
        <taxon>Dikarya</taxon>
        <taxon>Basidiomycota</taxon>
        <taxon>Agaricomycotina</taxon>
        <taxon>Agaricomycetes</taxon>
        <taxon>Agaricomycetidae</taxon>
        <taxon>Atheliales</taxon>
        <taxon>Atheliaceae</taxon>
        <taxon>Piloderma</taxon>
    </lineage>
</organism>